<proteinExistence type="predicted"/>
<dbReference type="InterPro" id="IPR036188">
    <property type="entry name" value="FAD/NAD-bd_sf"/>
</dbReference>
<dbReference type="Gene3D" id="3.30.9.10">
    <property type="entry name" value="D-Amino Acid Oxidase, subunit A, domain 2"/>
    <property type="match status" value="1"/>
</dbReference>
<dbReference type="EMBL" id="JAVRET010000095">
    <property type="protein sequence ID" value="MDT0412791.1"/>
    <property type="molecule type" value="Genomic_DNA"/>
</dbReference>
<evidence type="ECO:0000313" key="3">
    <source>
        <dbReference type="Proteomes" id="UP001183610"/>
    </source>
</evidence>
<feature type="region of interest" description="Disordered" evidence="1">
    <location>
        <begin position="92"/>
        <end position="118"/>
    </location>
</feature>
<dbReference type="Gene3D" id="3.50.50.60">
    <property type="entry name" value="FAD/NAD(P)-binding domain"/>
    <property type="match status" value="1"/>
</dbReference>
<keyword evidence="3" id="KW-1185">Reference proteome</keyword>
<evidence type="ECO:0000313" key="2">
    <source>
        <dbReference type="EMBL" id="MDT0412791.1"/>
    </source>
</evidence>
<comment type="caution">
    <text evidence="2">The sequence shown here is derived from an EMBL/GenBank/DDBJ whole genome shotgun (WGS) entry which is preliminary data.</text>
</comment>
<accession>A0ABU2R7X5</accession>
<name>A0ABU2R7X5_9ACTN</name>
<dbReference type="Proteomes" id="UP001183610">
    <property type="component" value="Unassembled WGS sequence"/>
</dbReference>
<gene>
    <name evidence="2" type="ORF">RM698_27560</name>
</gene>
<sequence>MCEEPARNSSRYGFGTYDHEPVPRASDRFGVRDADAERLFDETAFEDAPDRARSVVPALWERRVGRRFYGVHALIPDALLLAGPLSGLPGIWSRRSAGSRRPGGSGRSSRGGSVVRASRSSILRDSAWVASAGGMPVG</sequence>
<evidence type="ECO:0000256" key="1">
    <source>
        <dbReference type="SAM" id="MobiDB-lite"/>
    </source>
</evidence>
<reference evidence="3" key="1">
    <citation type="submission" date="2023-07" db="EMBL/GenBank/DDBJ databases">
        <title>30 novel species of actinomycetes from the DSMZ collection.</title>
        <authorList>
            <person name="Nouioui I."/>
        </authorList>
    </citation>
    <scope>NUCLEOTIDE SEQUENCE [LARGE SCALE GENOMIC DNA]</scope>
    <source>
        <strain evidence="3">DSM 41979</strain>
    </source>
</reference>
<feature type="compositionally biased region" description="Low complexity" evidence="1">
    <location>
        <begin position="107"/>
        <end position="118"/>
    </location>
</feature>
<protein>
    <submittedName>
        <fullName evidence="2">Uncharacterized protein</fullName>
    </submittedName>
</protein>
<organism evidence="2 3">
    <name type="scientific">Streptomyces evansiae</name>
    <dbReference type="NCBI Taxonomy" id="3075535"/>
    <lineage>
        <taxon>Bacteria</taxon>
        <taxon>Bacillati</taxon>
        <taxon>Actinomycetota</taxon>
        <taxon>Actinomycetes</taxon>
        <taxon>Kitasatosporales</taxon>
        <taxon>Streptomycetaceae</taxon>
        <taxon>Streptomyces</taxon>
    </lineage>
</organism>